<accession>A0A448V129</accession>
<dbReference type="EMBL" id="LR134523">
    <property type="protein sequence ID" value="VEJ35366.1"/>
    <property type="molecule type" value="Genomic_DNA"/>
</dbReference>
<dbReference type="OrthoDB" id="1695965at2"/>
<protein>
    <recommendedName>
        <fullName evidence="3">Flp pilus assembly protein, ATPase CpaE</fullName>
    </recommendedName>
</protein>
<keyword evidence="2" id="KW-1185">Reference proteome</keyword>
<dbReference type="SUPFAM" id="SSF52540">
    <property type="entry name" value="P-loop containing nucleoside triphosphate hydrolases"/>
    <property type="match status" value="1"/>
</dbReference>
<gene>
    <name evidence="1" type="ORF">NCTC13079_00652</name>
</gene>
<name>A0A448V129_9FIRM</name>
<sequence>MIRVLIGTAGGVGTSAIARDFAREKDGALLIEASNRMRVQDLFVEGADSHIYDYYDWISGRIESEKIPFRHEAYDLIQGNPFQDAEDVAESDFAAAVAALAYEEIVVDLSRYRDVDLLRWIQAADVVHPVLRADAVSERGLDRILLLLMRHRIDADIRPIYNRLLPGGREKIDVDKWAEDAVLYFEESENVRFTTEETAPAAKEEKTAGRFWDIFRPKRQ</sequence>
<reference evidence="1 2" key="1">
    <citation type="submission" date="2018-12" db="EMBL/GenBank/DDBJ databases">
        <authorList>
            <consortium name="Pathogen Informatics"/>
        </authorList>
    </citation>
    <scope>NUCLEOTIDE SEQUENCE [LARGE SCALE GENOMIC DNA]</scope>
    <source>
        <strain evidence="1 2">NCTC13079</strain>
    </source>
</reference>
<dbReference type="RefSeq" id="WP_126465174.1">
    <property type="nucleotide sequence ID" value="NZ_LR134523.1"/>
</dbReference>
<proteinExistence type="predicted"/>
<dbReference type="AlphaFoldDB" id="A0A448V129"/>
<dbReference type="KEGG" id="piv:NCTC13079_00652"/>
<evidence type="ECO:0000313" key="2">
    <source>
        <dbReference type="Proteomes" id="UP000269544"/>
    </source>
</evidence>
<evidence type="ECO:0008006" key="3">
    <source>
        <dbReference type="Google" id="ProtNLM"/>
    </source>
</evidence>
<dbReference type="Proteomes" id="UP000269544">
    <property type="component" value="Chromosome"/>
</dbReference>
<evidence type="ECO:0000313" key="1">
    <source>
        <dbReference type="EMBL" id="VEJ35366.1"/>
    </source>
</evidence>
<organism evidence="1 2">
    <name type="scientific">Aedoeadaptatus ivorii</name>
    <dbReference type="NCBI Taxonomy" id="54006"/>
    <lineage>
        <taxon>Bacteria</taxon>
        <taxon>Bacillati</taxon>
        <taxon>Bacillota</taxon>
        <taxon>Tissierellia</taxon>
        <taxon>Tissierellales</taxon>
        <taxon>Peptoniphilaceae</taxon>
        <taxon>Aedoeadaptatus</taxon>
    </lineage>
</organism>
<dbReference type="InterPro" id="IPR027417">
    <property type="entry name" value="P-loop_NTPase"/>
</dbReference>
<dbReference type="Gene3D" id="3.40.50.300">
    <property type="entry name" value="P-loop containing nucleotide triphosphate hydrolases"/>
    <property type="match status" value="1"/>
</dbReference>